<gene>
    <name evidence="1" type="ORF">FGADI_6637</name>
</gene>
<sequence>MSSWFSYWRPALEGDRQEERPSTSPWLVPSRILKFNNNNWVTVPEDILKGHPAFLACWRGQATLDFPDLPYHVAHVLLEYIYKREYQNLKVHGTHQARCAIDFSTAVYAYTIGIKYQLPELGQLAAERFQIYGDEITIVEIVKLFSNPPFANMEIKGQLYDYLCTRITRDGATMTTNSRAEIGEAMGNTFISVLYQRIVGLEREKEELQETANSLW</sequence>
<dbReference type="PANTHER" id="PTHR37538">
    <property type="entry name" value="BTB DOMAIN-CONTAINING PROTEIN"/>
    <property type="match status" value="1"/>
</dbReference>
<comment type="caution">
    <text evidence="1">The sequence shown here is derived from an EMBL/GenBank/DDBJ whole genome shotgun (WGS) entry which is preliminary data.</text>
</comment>
<dbReference type="AlphaFoldDB" id="A0A8H4T785"/>
<name>A0A8H4T785_9HYPO</name>
<proteinExistence type="predicted"/>
<dbReference type="Proteomes" id="UP000604273">
    <property type="component" value="Unassembled WGS sequence"/>
</dbReference>
<accession>A0A8H4T785</accession>
<keyword evidence="2" id="KW-1185">Reference proteome</keyword>
<evidence type="ECO:0000313" key="1">
    <source>
        <dbReference type="EMBL" id="KAF4952566.1"/>
    </source>
</evidence>
<dbReference type="PANTHER" id="PTHR37538:SF4">
    <property type="entry name" value="PITSLRE SERINE_THREONINE-PROTEIN KINASE CDC2L1"/>
    <property type="match status" value="1"/>
</dbReference>
<reference evidence="1" key="2">
    <citation type="submission" date="2020-05" db="EMBL/GenBank/DDBJ databases">
        <authorList>
            <person name="Kim H.-S."/>
            <person name="Proctor R.H."/>
            <person name="Brown D.W."/>
        </authorList>
    </citation>
    <scope>NUCLEOTIDE SEQUENCE</scope>
    <source>
        <strain evidence="1">NRRL 45417</strain>
    </source>
</reference>
<reference evidence="1" key="1">
    <citation type="journal article" date="2020" name="BMC Genomics">
        <title>Correction to: Identification and distribution of gene clusters required for synthesis of sphingolipid metabolism inhibitors in diverse species of the filamentous fungus Fusarium.</title>
        <authorList>
            <person name="Kim H.S."/>
            <person name="Lohmar J.M."/>
            <person name="Busman M."/>
            <person name="Brown D.W."/>
            <person name="Naumann T.A."/>
            <person name="Divon H.H."/>
            <person name="Lysoe E."/>
            <person name="Uhlig S."/>
            <person name="Proctor R.H."/>
        </authorList>
    </citation>
    <scope>NUCLEOTIDE SEQUENCE</scope>
    <source>
        <strain evidence="1">NRRL 45417</strain>
    </source>
</reference>
<protein>
    <submittedName>
        <fullName evidence="1">Uncharacterized protein</fullName>
    </submittedName>
</protein>
<evidence type="ECO:0000313" key="2">
    <source>
        <dbReference type="Proteomes" id="UP000604273"/>
    </source>
</evidence>
<dbReference type="EMBL" id="JABFAI010000153">
    <property type="protein sequence ID" value="KAF4952566.1"/>
    <property type="molecule type" value="Genomic_DNA"/>
</dbReference>
<organism evidence="1 2">
    <name type="scientific">Fusarium gaditjirri</name>
    <dbReference type="NCBI Taxonomy" id="282569"/>
    <lineage>
        <taxon>Eukaryota</taxon>
        <taxon>Fungi</taxon>
        <taxon>Dikarya</taxon>
        <taxon>Ascomycota</taxon>
        <taxon>Pezizomycotina</taxon>
        <taxon>Sordariomycetes</taxon>
        <taxon>Hypocreomycetidae</taxon>
        <taxon>Hypocreales</taxon>
        <taxon>Nectriaceae</taxon>
        <taxon>Fusarium</taxon>
        <taxon>Fusarium nisikadoi species complex</taxon>
    </lineage>
</organism>
<dbReference type="OrthoDB" id="3594103at2759"/>